<evidence type="ECO:0000313" key="2">
    <source>
        <dbReference type="Proteomes" id="UP000002357"/>
    </source>
</evidence>
<dbReference type="Proteomes" id="UP000002357">
    <property type="component" value="Plasmid pSCL4"/>
</dbReference>
<dbReference type="AlphaFoldDB" id="B5GME7"/>
<evidence type="ECO:0000313" key="1">
    <source>
        <dbReference type="EMBL" id="EFG04453.2"/>
    </source>
</evidence>
<protein>
    <submittedName>
        <fullName evidence="1">Uncharacterized protein</fullName>
    </submittedName>
</protein>
<organism evidence="1 2">
    <name type="scientific">Streptomyces clavuligerus</name>
    <dbReference type="NCBI Taxonomy" id="1901"/>
    <lineage>
        <taxon>Bacteria</taxon>
        <taxon>Bacillati</taxon>
        <taxon>Actinomycetota</taxon>
        <taxon>Actinomycetes</taxon>
        <taxon>Kitasatosporales</taxon>
        <taxon>Streptomycetaceae</taxon>
        <taxon>Streptomyces</taxon>
    </lineage>
</organism>
<gene>
    <name evidence="1" type="ORF">SCLAV_p0966</name>
</gene>
<sequence length="67" mass="6922">MKAGDTEHGVVESGALSAAAFAPDGSRAPLVQPLSDQPGVSGLSRVLRCRDPICREKIISPMTSSCP</sequence>
<geneLocation type="plasmid" evidence="1 2">
    <name>pSCL4</name>
</geneLocation>
<keyword evidence="2" id="KW-1185">Reference proteome</keyword>
<keyword evidence="1" id="KW-0614">Plasmid</keyword>
<name>B5GME7_STRCL</name>
<proteinExistence type="predicted"/>
<dbReference type="EMBL" id="CM000914">
    <property type="protein sequence ID" value="EFG04453.2"/>
    <property type="molecule type" value="Genomic_DNA"/>
</dbReference>
<reference evidence="1 2" key="1">
    <citation type="journal article" date="2010" name="Genome Biol. Evol.">
        <title>The sequence of a 1.8-mb bacterial linear plasmid reveals a rich evolutionary reservoir of secondary metabolic pathways.</title>
        <authorList>
            <person name="Medema M.H."/>
            <person name="Trefzer A."/>
            <person name="Kovalchuk A."/>
            <person name="van den Berg M."/>
            <person name="Mueller U."/>
            <person name="Heijne W."/>
            <person name="Wu L."/>
            <person name="Alam M.T."/>
            <person name="Ronning C.M."/>
            <person name="Nierman W.C."/>
            <person name="Bovenberg R.A.L."/>
            <person name="Breitling R."/>
            <person name="Takano E."/>
        </authorList>
    </citation>
    <scope>NUCLEOTIDE SEQUENCE [LARGE SCALE GENOMIC DNA]</scope>
    <source>
        <strain evidence="2">ATCC 27064 / DSM 738 / JCM 4710 / NBRC 13307 / NCIMB 12785 / NRRL 3585 / VKM Ac-602</strain>
        <plasmid evidence="1">pSCL4</plasmid>
    </source>
</reference>
<accession>B5GME7</accession>